<reference evidence="1 2" key="1">
    <citation type="submission" date="2023-11" db="EMBL/GenBank/DDBJ databases">
        <title>Analysis of the Genomes of Mucilaginibacter gossypii cycad 4 and M. sabulilitoris SNA2: microbes with the potential for plant growth promotion.</title>
        <authorList>
            <person name="Hirsch A.M."/>
            <person name="Humm E."/>
            <person name="Rubbi M."/>
            <person name="Del Vecchio G."/>
            <person name="Ha S.M."/>
            <person name="Pellegrini M."/>
            <person name="Gunsalus R.P."/>
        </authorList>
    </citation>
    <scope>NUCLEOTIDE SEQUENCE [LARGE SCALE GENOMIC DNA]</scope>
    <source>
        <strain evidence="1 2">SNA2</strain>
    </source>
</reference>
<proteinExistence type="predicted"/>
<evidence type="ECO:0000313" key="2">
    <source>
        <dbReference type="Proteomes" id="UP001324380"/>
    </source>
</evidence>
<dbReference type="Pfam" id="PF10463">
    <property type="entry name" value="Peptidase_U49"/>
    <property type="match status" value="1"/>
</dbReference>
<accession>A0ABZ0TSZ2</accession>
<protein>
    <submittedName>
        <fullName evidence="1">Phage exclusion protein Lit family protein</fullName>
    </submittedName>
</protein>
<gene>
    <name evidence="1" type="ORF">SNE25_11900</name>
</gene>
<sequence>MSEETTLPIRCLYDEITNFFEAKELAGKLNQAIMSNQLSRGIFIDPYPAKLEAPFADFDDRGIKLQATYLAYLWCLCYVMIAFQQMTIDQAEEEIISLSRSPECLQLNEMFEWAISLAESYSDWPQHFPNPEQRGQRIVQANALFLFAVRYLMYHEVGHLLLHSNSAAFLYEKYRLKQFSKDDSRRLTNMEIQADDYAIDLLLGISATEEARYMNMIGAAVVQVAGLFTLKDDDIRGGYTHPDIDVRLKRLAKRAVFDQQVHELFFDVTISIGWQVFFHRFRVPFLPADKAAWRLTDFSDLFKLIDQKVCERKSHYHQSEPLLFFRK</sequence>
<dbReference type="Proteomes" id="UP001324380">
    <property type="component" value="Chromosome"/>
</dbReference>
<name>A0ABZ0TSZ2_9SPHI</name>
<organism evidence="1 2">
    <name type="scientific">Mucilaginibacter sabulilitoris</name>
    <dbReference type="NCBI Taxonomy" id="1173583"/>
    <lineage>
        <taxon>Bacteria</taxon>
        <taxon>Pseudomonadati</taxon>
        <taxon>Bacteroidota</taxon>
        <taxon>Sphingobacteriia</taxon>
        <taxon>Sphingobacteriales</taxon>
        <taxon>Sphingobacteriaceae</taxon>
        <taxon>Mucilaginibacter</taxon>
    </lineage>
</organism>
<dbReference type="InterPro" id="IPR019504">
    <property type="entry name" value="Peptidase_U49_Lit_pept"/>
</dbReference>
<dbReference type="RefSeq" id="WP_321565322.1">
    <property type="nucleotide sequence ID" value="NZ_CP139558.1"/>
</dbReference>
<dbReference type="EMBL" id="CP139558">
    <property type="protein sequence ID" value="WPU96221.1"/>
    <property type="molecule type" value="Genomic_DNA"/>
</dbReference>
<evidence type="ECO:0000313" key="1">
    <source>
        <dbReference type="EMBL" id="WPU96221.1"/>
    </source>
</evidence>
<keyword evidence="2" id="KW-1185">Reference proteome</keyword>